<evidence type="ECO:0000313" key="1">
    <source>
        <dbReference type="EMBL" id="VDL76717.1"/>
    </source>
</evidence>
<name>A0A0N4Y9V5_NIPBR</name>
<organism evidence="3">
    <name type="scientific">Nippostrongylus brasiliensis</name>
    <name type="common">Rat hookworm</name>
    <dbReference type="NCBI Taxonomy" id="27835"/>
    <lineage>
        <taxon>Eukaryota</taxon>
        <taxon>Metazoa</taxon>
        <taxon>Ecdysozoa</taxon>
        <taxon>Nematoda</taxon>
        <taxon>Chromadorea</taxon>
        <taxon>Rhabditida</taxon>
        <taxon>Rhabditina</taxon>
        <taxon>Rhabditomorpha</taxon>
        <taxon>Strongyloidea</taxon>
        <taxon>Heligmosomidae</taxon>
        <taxon>Nippostrongylus</taxon>
    </lineage>
</organism>
<evidence type="ECO:0000313" key="3">
    <source>
        <dbReference type="WBParaSite" id="NBR_0001312701-mRNA-1"/>
    </source>
</evidence>
<dbReference type="PANTHER" id="PTHR16469:SF27">
    <property type="entry name" value="UBIQUITIN-ASSOCIATED AND SH3 DOMAIN-CONTAINING BA-RELATED"/>
    <property type="match status" value="1"/>
</dbReference>
<dbReference type="SMART" id="SM00855">
    <property type="entry name" value="PGAM"/>
    <property type="match status" value="1"/>
</dbReference>
<dbReference type="Proteomes" id="UP000271162">
    <property type="component" value="Unassembled WGS sequence"/>
</dbReference>
<keyword evidence="2" id="KW-1185">Reference proteome</keyword>
<dbReference type="GO" id="GO:0016791">
    <property type="term" value="F:phosphatase activity"/>
    <property type="evidence" value="ECO:0007669"/>
    <property type="project" value="UniProtKB-ARBA"/>
</dbReference>
<protein>
    <submittedName>
        <fullName evidence="3">Histidine phosphatase family protein</fullName>
    </submittedName>
</protein>
<accession>A0A0N4Y9V5</accession>
<sequence>MRIIWVIRHAEREDNINQNWQSLPEAKGLGRDNSMLSARGRIQAKECADRFADVNIAHLFASPYDRTIETATYIAEGKGLLIKPEAGLCEVLTECHHPPLFWDTSQLKKKFPLVDTDYKPVYTKDTMPPELEGDESCIPRVRRTLREIIQKYDGDLLLVSHGAPVGAIHQVWGGSFTYVGQATVSKFVEKEKGVVDLQYSSDCSHLSDKSNLRPF</sequence>
<gene>
    <name evidence="1" type="ORF">NBR_LOCUS13128</name>
</gene>
<dbReference type="Gene3D" id="3.40.50.1240">
    <property type="entry name" value="Phosphoglycerate mutase-like"/>
    <property type="match status" value="1"/>
</dbReference>
<proteinExistence type="predicted"/>
<dbReference type="InterPro" id="IPR013078">
    <property type="entry name" value="His_Pase_superF_clade-1"/>
</dbReference>
<dbReference type="WBParaSite" id="NBR_0001312701-mRNA-1">
    <property type="protein sequence ID" value="NBR_0001312701-mRNA-1"/>
    <property type="gene ID" value="NBR_0001312701"/>
</dbReference>
<dbReference type="STRING" id="27835.A0A0N4Y9V5"/>
<dbReference type="InterPro" id="IPR029033">
    <property type="entry name" value="His_PPase_superfam"/>
</dbReference>
<dbReference type="OMA" id="RIQAKEC"/>
<dbReference type="SUPFAM" id="SSF53254">
    <property type="entry name" value="Phosphoglycerate mutase-like"/>
    <property type="match status" value="1"/>
</dbReference>
<evidence type="ECO:0000313" key="2">
    <source>
        <dbReference type="Proteomes" id="UP000271162"/>
    </source>
</evidence>
<dbReference type="EMBL" id="UYSL01020950">
    <property type="protein sequence ID" value="VDL76717.1"/>
    <property type="molecule type" value="Genomic_DNA"/>
</dbReference>
<dbReference type="Pfam" id="PF00300">
    <property type="entry name" value="His_Phos_1"/>
    <property type="match status" value="1"/>
</dbReference>
<reference evidence="3" key="1">
    <citation type="submission" date="2017-02" db="UniProtKB">
        <authorList>
            <consortium name="WormBaseParasite"/>
        </authorList>
    </citation>
    <scope>IDENTIFICATION</scope>
</reference>
<dbReference type="InterPro" id="IPR051710">
    <property type="entry name" value="Phosphatase_SH3-domain"/>
</dbReference>
<dbReference type="CDD" id="cd07067">
    <property type="entry name" value="HP_PGM_like"/>
    <property type="match status" value="1"/>
</dbReference>
<dbReference type="PANTHER" id="PTHR16469">
    <property type="entry name" value="UBIQUITIN-ASSOCIATED AND SH3 DOMAIN-CONTAINING BA-RELATED"/>
    <property type="match status" value="1"/>
</dbReference>
<reference evidence="1 2" key="2">
    <citation type="submission" date="2018-11" db="EMBL/GenBank/DDBJ databases">
        <authorList>
            <consortium name="Pathogen Informatics"/>
        </authorList>
    </citation>
    <scope>NUCLEOTIDE SEQUENCE [LARGE SCALE GENOMIC DNA]</scope>
</reference>
<dbReference type="AlphaFoldDB" id="A0A0N4Y9V5"/>